<evidence type="ECO:0000256" key="9">
    <source>
        <dbReference type="SAM" id="Phobius"/>
    </source>
</evidence>
<dbReference type="InterPro" id="IPR009038">
    <property type="entry name" value="GOLD_dom"/>
</dbReference>
<evidence type="ECO:0000256" key="5">
    <source>
        <dbReference type="ARBA" id="ARBA00022989"/>
    </source>
</evidence>
<keyword evidence="5 9" id="KW-1133">Transmembrane helix</keyword>
<dbReference type="Proteomes" id="UP000663828">
    <property type="component" value="Unassembled WGS sequence"/>
</dbReference>
<evidence type="ECO:0000313" key="12">
    <source>
        <dbReference type="EMBL" id="CAF1205959.1"/>
    </source>
</evidence>
<keyword evidence="8" id="KW-0175">Coiled coil</keyword>
<dbReference type="OrthoDB" id="3427at2759"/>
<feature type="coiled-coil region" evidence="8">
    <location>
        <begin position="137"/>
        <end position="164"/>
    </location>
</feature>
<dbReference type="SMART" id="SM01190">
    <property type="entry name" value="EMP24_GP25L"/>
    <property type="match status" value="1"/>
</dbReference>
<dbReference type="InterPro" id="IPR015720">
    <property type="entry name" value="Emp24-like"/>
</dbReference>
<evidence type="ECO:0000256" key="6">
    <source>
        <dbReference type="ARBA" id="ARBA00023136"/>
    </source>
</evidence>
<evidence type="ECO:0000256" key="2">
    <source>
        <dbReference type="ARBA" id="ARBA00007104"/>
    </source>
</evidence>
<evidence type="ECO:0000313" key="14">
    <source>
        <dbReference type="Proteomes" id="UP000663828"/>
    </source>
</evidence>
<evidence type="ECO:0000256" key="4">
    <source>
        <dbReference type="ARBA" id="ARBA00022729"/>
    </source>
</evidence>
<dbReference type="PROSITE" id="PS50866">
    <property type="entry name" value="GOLD"/>
    <property type="match status" value="1"/>
</dbReference>
<evidence type="ECO:0000256" key="7">
    <source>
        <dbReference type="RuleBase" id="RU003827"/>
    </source>
</evidence>
<dbReference type="AlphaFoldDB" id="A0A816GRW5"/>
<dbReference type="EMBL" id="CAJNOR010014088">
    <property type="protein sequence ID" value="CAF1676690.1"/>
    <property type="molecule type" value="Genomic_DNA"/>
</dbReference>
<keyword evidence="4 10" id="KW-0732">Signal</keyword>
<feature type="transmembrane region" description="Helical" evidence="9">
    <location>
        <begin position="186"/>
        <end position="205"/>
    </location>
</feature>
<evidence type="ECO:0000256" key="1">
    <source>
        <dbReference type="ARBA" id="ARBA00004479"/>
    </source>
</evidence>
<keyword evidence="6 9" id="KW-0472">Membrane</keyword>
<name>A0A816GRW5_ADIRI</name>
<evidence type="ECO:0000256" key="8">
    <source>
        <dbReference type="SAM" id="Coils"/>
    </source>
</evidence>
<evidence type="ECO:0000256" key="3">
    <source>
        <dbReference type="ARBA" id="ARBA00022692"/>
    </source>
</evidence>
<evidence type="ECO:0000259" key="11">
    <source>
        <dbReference type="PROSITE" id="PS50866"/>
    </source>
</evidence>
<keyword evidence="14" id="KW-1185">Reference proteome</keyword>
<evidence type="ECO:0000256" key="10">
    <source>
        <dbReference type="SAM" id="SignalP"/>
    </source>
</evidence>
<comment type="similarity">
    <text evidence="2 7">Belongs to the EMP24/GP25L family.</text>
</comment>
<gene>
    <name evidence="12" type="ORF">EDS130_LOCUS25627</name>
    <name evidence="13" type="ORF">XAT740_LOCUS59738</name>
</gene>
<reference evidence="13" key="1">
    <citation type="submission" date="2021-02" db="EMBL/GenBank/DDBJ databases">
        <authorList>
            <person name="Nowell W R."/>
        </authorList>
    </citation>
    <scope>NUCLEOTIDE SEQUENCE</scope>
</reference>
<comment type="caution">
    <text evidence="13">The sequence shown here is derived from an EMBL/GenBank/DDBJ whole genome shotgun (WGS) entry which is preliminary data.</text>
</comment>
<dbReference type="Proteomes" id="UP000663852">
    <property type="component" value="Unassembled WGS sequence"/>
</dbReference>
<dbReference type="GO" id="GO:0016020">
    <property type="term" value="C:membrane"/>
    <property type="evidence" value="ECO:0007669"/>
    <property type="project" value="UniProtKB-SubCell"/>
</dbReference>
<comment type="subcellular location">
    <subcellularLocation>
        <location evidence="1 7">Membrane</location>
        <topology evidence="1 7">Single-pass type I membrane protein</topology>
    </subcellularLocation>
</comment>
<protein>
    <recommendedName>
        <fullName evidence="11">GOLD domain-containing protein</fullName>
    </recommendedName>
</protein>
<feature type="signal peptide" evidence="10">
    <location>
        <begin position="1"/>
        <end position="22"/>
    </location>
</feature>
<evidence type="ECO:0000313" key="13">
    <source>
        <dbReference type="EMBL" id="CAF1676690.1"/>
    </source>
</evidence>
<dbReference type="Pfam" id="PF01105">
    <property type="entry name" value="EMP24_GP25L"/>
    <property type="match status" value="1"/>
</dbReference>
<feature type="chain" id="PRO_5035609432" description="GOLD domain-containing protein" evidence="10">
    <location>
        <begin position="23"/>
        <end position="218"/>
    </location>
</feature>
<proteinExistence type="inferred from homology"/>
<sequence>MGNQSFQFLVFIVLQLILTTQALYFHIRETERKCFIEEIPDQTLVIGKYKVELFDAASNTYLPSTPGIGMHVEVKDPDEKIILSKLYTSEGRFTFTSHTPGEHVICLYSNSSAWFGGQQLRVHLDIDIGEHAVDYQQISAKEKLTELQLRVRQLIDQVEQISKEQSYQRYREERFRATSESTNQRVLWWSIAQLLVLVIAGFWQMRHLKGFFEAKKLV</sequence>
<feature type="domain" description="GOLD" evidence="11">
    <location>
        <begin position="32"/>
        <end position="128"/>
    </location>
</feature>
<organism evidence="13 14">
    <name type="scientific">Adineta ricciae</name>
    <name type="common">Rotifer</name>
    <dbReference type="NCBI Taxonomy" id="249248"/>
    <lineage>
        <taxon>Eukaryota</taxon>
        <taxon>Metazoa</taxon>
        <taxon>Spiralia</taxon>
        <taxon>Gnathifera</taxon>
        <taxon>Rotifera</taxon>
        <taxon>Eurotatoria</taxon>
        <taxon>Bdelloidea</taxon>
        <taxon>Adinetida</taxon>
        <taxon>Adinetidae</taxon>
        <taxon>Adineta</taxon>
    </lineage>
</organism>
<keyword evidence="3 7" id="KW-0812">Transmembrane</keyword>
<dbReference type="EMBL" id="CAJNOJ010000151">
    <property type="protein sequence ID" value="CAF1205959.1"/>
    <property type="molecule type" value="Genomic_DNA"/>
</dbReference>
<accession>A0A816GRW5</accession>
<dbReference type="PANTHER" id="PTHR22811">
    <property type="entry name" value="TRANSMEMBRANE EMP24 DOMAIN-CONTAINING PROTEIN"/>
    <property type="match status" value="1"/>
</dbReference>